<dbReference type="Proteomes" id="UP000051673">
    <property type="component" value="Unassembled WGS sequence"/>
</dbReference>
<keyword evidence="3" id="KW-1185">Reference proteome</keyword>
<keyword evidence="1" id="KW-0472">Membrane</keyword>
<evidence type="ECO:0008006" key="4">
    <source>
        <dbReference type="Google" id="ProtNLM"/>
    </source>
</evidence>
<organism evidence="2 3">
    <name type="scientific">Weissella minor</name>
    <dbReference type="NCBI Taxonomy" id="1620"/>
    <lineage>
        <taxon>Bacteria</taxon>
        <taxon>Bacillati</taxon>
        <taxon>Bacillota</taxon>
        <taxon>Bacilli</taxon>
        <taxon>Lactobacillales</taxon>
        <taxon>Lactobacillaceae</taxon>
        <taxon>Weissella</taxon>
    </lineage>
</organism>
<sequence length="84" mass="9456">MKTWINNIFYGLGGLIVILSLINMLRSQQFDLTHLQTATMFSGLLFTIAANDSRFKFSESQMKIVAMIGIILLIVAIILAFLNF</sequence>
<evidence type="ECO:0000313" key="2">
    <source>
        <dbReference type="EMBL" id="KRN77158.1"/>
    </source>
</evidence>
<evidence type="ECO:0000256" key="1">
    <source>
        <dbReference type="SAM" id="Phobius"/>
    </source>
</evidence>
<evidence type="ECO:0000313" key="3">
    <source>
        <dbReference type="Proteomes" id="UP000051673"/>
    </source>
</evidence>
<keyword evidence="1" id="KW-0812">Transmembrane</keyword>
<keyword evidence="1" id="KW-1133">Transmembrane helix</keyword>
<protein>
    <recommendedName>
        <fullName evidence="4">DUF3953 domain-containing protein</fullName>
    </recommendedName>
</protein>
<feature type="transmembrane region" description="Helical" evidence="1">
    <location>
        <begin position="7"/>
        <end position="26"/>
    </location>
</feature>
<dbReference type="PATRIC" id="fig|1620.3.peg.688"/>
<proteinExistence type="predicted"/>
<dbReference type="EMBL" id="JQCD01000024">
    <property type="protein sequence ID" value="KRN77158.1"/>
    <property type="molecule type" value="Genomic_DNA"/>
</dbReference>
<dbReference type="AlphaFoldDB" id="A0A0R2JMP2"/>
<dbReference type="RefSeq" id="WP_057788161.1">
    <property type="nucleotide sequence ID" value="NZ_JQCD01000024.1"/>
</dbReference>
<feature type="transmembrane region" description="Helical" evidence="1">
    <location>
        <begin position="62"/>
        <end position="82"/>
    </location>
</feature>
<comment type="caution">
    <text evidence="2">The sequence shown here is derived from an EMBL/GenBank/DDBJ whole genome shotgun (WGS) entry which is preliminary data.</text>
</comment>
<name>A0A0R2JMP2_9LACO</name>
<feature type="transmembrane region" description="Helical" evidence="1">
    <location>
        <begin position="32"/>
        <end position="50"/>
    </location>
</feature>
<gene>
    <name evidence="2" type="ORF">IV67_GL000679</name>
</gene>
<accession>A0A0R2JMP2</accession>
<dbReference type="STRING" id="1620.IV67_GL000679"/>
<reference evidence="2 3" key="1">
    <citation type="journal article" date="2015" name="Genome Announc.">
        <title>Expanding the biotechnology potential of lactobacilli through comparative genomics of 213 strains and associated genera.</title>
        <authorList>
            <person name="Sun Z."/>
            <person name="Harris H.M."/>
            <person name="McCann A."/>
            <person name="Guo C."/>
            <person name="Argimon S."/>
            <person name="Zhang W."/>
            <person name="Yang X."/>
            <person name="Jeffery I.B."/>
            <person name="Cooney J.C."/>
            <person name="Kagawa T.F."/>
            <person name="Liu W."/>
            <person name="Song Y."/>
            <person name="Salvetti E."/>
            <person name="Wrobel A."/>
            <person name="Rasinkangas P."/>
            <person name="Parkhill J."/>
            <person name="Rea M.C."/>
            <person name="O'Sullivan O."/>
            <person name="Ritari J."/>
            <person name="Douillard F.P."/>
            <person name="Paul Ross R."/>
            <person name="Yang R."/>
            <person name="Briner A.E."/>
            <person name="Felis G.E."/>
            <person name="de Vos W.M."/>
            <person name="Barrangou R."/>
            <person name="Klaenhammer T.R."/>
            <person name="Caufield P.W."/>
            <person name="Cui Y."/>
            <person name="Zhang H."/>
            <person name="O'Toole P.W."/>
        </authorList>
    </citation>
    <scope>NUCLEOTIDE SEQUENCE [LARGE SCALE GENOMIC DNA]</scope>
    <source>
        <strain evidence="2 3">DSM 20014</strain>
    </source>
</reference>